<dbReference type="AlphaFoldDB" id="B3PKS1"/>
<dbReference type="Pfam" id="PF25023">
    <property type="entry name" value="TEN_YD-shell"/>
    <property type="match status" value="1"/>
</dbReference>
<dbReference type="PANTHER" id="PTHR32305:SF15">
    <property type="entry name" value="PROTEIN RHSA-RELATED"/>
    <property type="match status" value="1"/>
</dbReference>
<sequence>MTYFFAKRLVNAVALPLFLLACIVLSSGASAQDNAANYKTGKRYDLGGQLTGVILPDPDGTGGRLFNATRNTYNAQGLLEKIETGFLYAWPAHTIAPKDWESSGYRYDIRSTSRFTYDDWGRKTSESTHNHLGITEKIRQFSYDERSRLKCDTVRMNISSPHQTLATDPCSNIGKGAHGHDRITRYEYDSKDRMTAIRKAYLTPLAQYYARYSYNSFWEKEGITDANGNRAMLYYDHFGRLSRWVFPSKTNTGSVDHSDYEEYGYDNNDNRTSHRKRDGHIIHYSFDPLNRVTIKDLPAPASDVHYAYNNAGLQTQVTFGSLSGQGITTQYTGFGEIKSSTNNLLATARTLHYQYDKNGNRTRITHPSGIYFQYDYDGVDLLTGIRESSTTATPILTATYHQDLTLAGVAYGGGALSSYGYDGIGRLARLEHNFSGTASDVVNSFRYNPANQMTARDLSNSLYAYTGDQNQKGAYVVNGLNQYTSVNGKAFSYDARGNLTSDGTSTYTYDVENRLTQVSGAKTATLKYDPLGRLYELNASGVITQFLYDGDALIAEYSSTGSLLRSYLHGSRVDNPVVWYEGSSASSTNRRYLHNDHQGSIIAVSNPANSVIKANTYDTYGIPHATNLGRFSYTGQLYLSEIGLHYYKARIYSAPLGRFLQTDPIGYEDQMNLYAYVGNDPVNMSDPTGMMGYNPQAMADMHMAFRDPATKTAIKELSKAVREAINSGDFSKVSTSTEAAAKAAYTKTHGNSKLSKKPQHRYEIRDKTTGDVKKTGISGQKLNKDGSSPRANSQVNSLNKTENTDKYEASVKETNIPGRQAALNSEQAATNRLDAEGHSLARQCKPKPEGGC</sequence>
<keyword evidence="6" id="KW-0449">Lipoprotein</keyword>
<feature type="compositionally biased region" description="Polar residues" evidence="2">
    <location>
        <begin position="777"/>
        <end position="801"/>
    </location>
</feature>
<evidence type="ECO:0000313" key="7">
    <source>
        <dbReference type="Proteomes" id="UP000001036"/>
    </source>
</evidence>
<evidence type="ECO:0000313" key="6">
    <source>
        <dbReference type="EMBL" id="ACE84865.1"/>
    </source>
</evidence>
<feature type="compositionally biased region" description="Basic and acidic residues" evidence="2">
    <location>
        <begin position="760"/>
        <end position="774"/>
    </location>
</feature>
<dbReference type="InterPro" id="IPR056823">
    <property type="entry name" value="TEN-like_YD-shell"/>
</dbReference>
<dbReference type="RefSeq" id="WP_012486489.1">
    <property type="nucleotide sequence ID" value="NC_010995.1"/>
</dbReference>
<evidence type="ECO:0000259" key="5">
    <source>
        <dbReference type="Pfam" id="PF25023"/>
    </source>
</evidence>
<organism evidence="6 7">
    <name type="scientific">Cellvibrio japonicus (strain Ueda107)</name>
    <name type="common">Pseudomonas fluorescens subsp. cellulosa</name>
    <dbReference type="NCBI Taxonomy" id="498211"/>
    <lineage>
        <taxon>Bacteria</taxon>
        <taxon>Pseudomonadati</taxon>
        <taxon>Pseudomonadota</taxon>
        <taxon>Gammaproteobacteria</taxon>
        <taxon>Cellvibrionales</taxon>
        <taxon>Cellvibrionaceae</taxon>
        <taxon>Cellvibrio</taxon>
    </lineage>
</organism>
<reference evidence="6 7" key="1">
    <citation type="journal article" date="2008" name="J. Bacteriol.">
        <title>Insights into plant cell wall degradation from the genome sequence of the soil bacterium Cellvibrio japonicus.</title>
        <authorList>
            <person name="Deboy R.T."/>
            <person name="Mongodin E.F."/>
            <person name="Fouts D.E."/>
            <person name="Tailford L.E."/>
            <person name="Khouri H."/>
            <person name="Emerson J.B."/>
            <person name="Mohamoud Y."/>
            <person name="Watkins K."/>
            <person name="Henrissat B."/>
            <person name="Gilbert H.J."/>
            <person name="Nelson K.E."/>
        </authorList>
    </citation>
    <scope>NUCLEOTIDE SEQUENCE [LARGE SCALE GENOMIC DNA]</scope>
    <source>
        <strain evidence="6 7">Ueda107</strain>
    </source>
</reference>
<evidence type="ECO:0000259" key="4">
    <source>
        <dbReference type="Pfam" id="PF15653"/>
    </source>
</evidence>
<keyword evidence="7" id="KW-1185">Reference proteome</keyword>
<feature type="signal peptide" evidence="3">
    <location>
        <begin position="1"/>
        <end position="31"/>
    </location>
</feature>
<dbReference type="OrthoDB" id="9816400at2"/>
<dbReference type="EMBL" id="CP000934">
    <property type="protein sequence ID" value="ACE84865.1"/>
    <property type="molecule type" value="Genomic_DNA"/>
</dbReference>
<proteinExistence type="predicted"/>
<evidence type="ECO:0000256" key="3">
    <source>
        <dbReference type="SAM" id="SignalP"/>
    </source>
</evidence>
<dbReference type="Gene3D" id="2.180.10.10">
    <property type="entry name" value="RHS repeat-associated core"/>
    <property type="match status" value="2"/>
</dbReference>
<feature type="domain" description="Tox-URI2" evidence="4">
    <location>
        <begin position="755"/>
        <end position="823"/>
    </location>
</feature>
<dbReference type="Proteomes" id="UP000001036">
    <property type="component" value="Chromosome"/>
</dbReference>
<dbReference type="HOGENOM" id="CLU_334858_0_0_6"/>
<feature type="region of interest" description="Disordered" evidence="2">
    <location>
        <begin position="744"/>
        <end position="852"/>
    </location>
</feature>
<dbReference type="InterPro" id="IPR022385">
    <property type="entry name" value="Rhs_assc_core"/>
</dbReference>
<dbReference type="Pfam" id="PF15653">
    <property type="entry name" value="Tox-URI2"/>
    <property type="match status" value="1"/>
</dbReference>
<dbReference type="STRING" id="498211.CJA_0828"/>
<name>B3PKS1_CELJU</name>
<dbReference type="PANTHER" id="PTHR32305">
    <property type="match status" value="1"/>
</dbReference>
<feature type="domain" description="Teneurin-like YD-shell" evidence="5">
    <location>
        <begin position="457"/>
        <end position="682"/>
    </location>
</feature>
<dbReference type="NCBIfam" id="TIGR03696">
    <property type="entry name" value="Rhs_assc_core"/>
    <property type="match status" value="1"/>
</dbReference>
<keyword evidence="1" id="KW-0677">Repeat</keyword>
<dbReference type="KEGG" id="cja:CJA_0828"/>
<accession>B3PKS1</accession>
<dbReference type="PROSITE" id="PS51257">
    <property type="entry name" value="PROKAR_LIPOPROTEIN"/>
    <property type="match status" value="1"/>
</dbReference>
<dbReference type="eggNOG" id="COG3209">
    <property type="taxonomic scope" value="Bacteria"/>
</dbReference>
<dbReference type="InterPro" id="IPR050708">
    <property type="entry name" value="T6SS_VgrG/RHS"/>
</dbReference>
<evidence type="ECO:0000256" key="2">
    <source>
        <dbReference type="SAM" id="MobiDB-lite"/>
    </source>
</evidence>
<gene>
    <name evidence="6" type="ordered locus">CJA_0828</name>
</gene>
<evidence type="ECO:0000256" key="1">
    <source>
        <dbReference type="ARBA" id="ARBA00022737"/>
    </source>
</evidence>
<feature type="compositionally biased region" description="Basic and acidic residues" evidence="2">
    <location>
        <begin position="802"/>
        <end position="811"/>
    </location>
</feature>
<feature type="chain" id="PRO_5002796646" evidence="3">
    <location>
        <begin position="32"/>
        <end position="852"/>
    </location>
</feature>
<keyword evidence="3" id="KW-0732">Signal</keyword>
<protein>
    <submittedName>
        <fullName evidence="6">Putative lipoprotein</fullName>
    </submittedName>
</protein>
<dbReference type="InterPro" id="IPR028899">
    <property type="entry name" value="Tox-URI2_dom"/>
</dbReference>